<evidence type="ECO:0000259" key="2">
    <source>
        <dbReference type="Pfam" id="PF03361"/>
    </source>
</evidence>
<feature type="compositionally biased region" description="Basic and acidic residues" evidence="1">
    <location>
        <begin position="304"/>
        <end position="314"/>
    </location>
</feature>
<feature type="region of interest" description="Disordered" evidence="1">
    <location>
        <begin position="118"/>
        <end position="234"/>
    </location>
</feature>
<proteinExistence type="predicted"/>
<dbReference type="Pfam" id="PF03361">
    <property type="entry name" value="Herpes_IE2_3"/>
    <property type="match status" value="1"/>
</dbReference>
<dbReference type="InterPro" id="IPR005028">
    <property type="entry name" value="Herpes_IE2_3"/>
</dbReference>
<reference evidence="3 4" key="1">
    <citation type="journal article" date="2012" name="J. Virol.">
        <title>Complete genome sequence of the english isolate of rat cytomegalovirus (Murid herpesvirus 8).</title>
        <authorList>
            <person name="Ettinger J."/>
            <person name="Geyer H."/>
            <person name="Nitsche A."/>
            <person name="Zimmermann A."/>
            <person name="Brune W."/>
            <person name="Sandford G.R."/>
            <person name="Hayward G.S."/>
            <person name="Voigt S."/>
        </authorList>
    </citation>
    <scope>NUCLEOTIDE SEQUENCE [LARGE SCALE GENOMIC DNA]</scope>
    <source>
        <strain evidence="3">Berlin</strain>
    </source>
</reference>
<dbReference type="EMBL" id="KP202868">
    <property type="protein sequence ID" value="AKB93311.1"/>
    <property type="molecule type" value="Genomic_DNA"/>
</dbReference>
<feature type="domain" description="Herpesvirus intermediate/early protein 2/3 DNA-binding" evidence="2">
    <location>
        <begin position="327"/>
        <end position="485"/>
    </location>
</feature>
<feature type="compositionally biased region" description="Basic residues" evidence="1">
    <location>
        <begin position="270"/>
        <end position="284"/>
    </location>
</feature>
<accession>A0A0E3X3M1</accession>
<sequence>MDPTLFTQSRLLRASDYDEVRESINQPRQEQQPGDRCPRHVARIIAENDPPIRCDLTLQELLSEVHVDFEPSASEVVAMEGLMDEQHFIPHDPHSKKAAGPNVRHIDIVTAAASMSGISGSTERPLDDGQRPLADGCYSKKHKKQKHSDPIDTKVHIQRGEETDSDSDSDTGKSPGCDEISFYLSSASDDEHGNGNRSGLEGNCSSYTSHSSRRSKSPLRSPSNRPQKRKLCKNMFITKSKRRVICESDSDTDSEVETRPFIRPQEPPRQKNKGKRCPKKHRKIKELMDGPGFVAPNAHKRGKNRNEGNNDGRGKPTTRALEYKQMPYKQQTVQFLYGNAIRTCRESTVHDKIIMVMFTRGQEIRQAIEKLRSQLGQITNLSISAPFNTEHTKPQIHTPNTVNMTSQALAAGLQASWNLDEDNKHNNAPRMSDYRTMIIQAATPPDFLGALKLCIQFAQTFPKNACVRLCNIVGGLQALPIYEKVVTAYTDTQYNFSPITNKDSNGGMSTILDQDSDSE</sequence>
<name>A0A0E3X3M1_RCMVE</name>
<reference evidence="3 4" key="2">
    <citation type="journal article" date="2015" name="J. Gen. Virol.">
        <title>The English isolate and a newly identified Berlin isolate of Rat Cytomegalovirus (RCMV) share similarities with but separate as an anciently diverged clade from Mouse CMV and the Maastricht isolate of RCMV.</title>
        <authorList>
            <person name="Geyer H."/>
            <person name="Ettinger J."/>
            <person name="Moller L."/>
            <person name="Schmolz E."/>
            <person name="Nitsche A."/>
            <person name="Brune W."/>
            <person name="Heaggans S."/>
            <person name="Sandford G.R."/>
            <person name="Hayward G.S."/>
            <person name="Voigt S."/>
        </authorList>
    </citation>
    <scope>NUCLEOTIDE SEQUENCE [LARGE SCALE GENOMIC DNA]</scope>
    <source>
        <strain evidence="3">Berlin</strain>
    </source>
</reference>
<protein>
    <submittedName>
        <fullName evidence="3">B122</fullName>
    </submittedName>
</protein>
<organism evidence="3 4">
    <name type="scientific">Rat cytomegalovirus (isolate England)</name>
    <name type="common">RCMV-E</name>
    <name type="synonym">Murid herpesvirus 8</name>
    <dbReference type="NCBI Taxonomy" id="1261657"/>
    <lineage>
        <taxon>Viruses</taxon>
        <taxon>Duplodnaviria</taxon>
        <taxon>Heunggongvirae</taxon>
        <taxon>Peploviricota</taxon>
        <taxon>Herviviricetes</taxon>
        <taxon>Herpesvirales</taxon>
        <taxon>Orthoherpesviridae</taxon>
        <taxon>Betaherpesvirinae</taxon>
        <taxon>Muromegalovirus</taxon>
        <taxon>Muromegalovirus muridbeta8</taxon>
    </lineage>
</organism>
<feature type="compositionally biased region" description="Basic and acidic residues" evidence="1">
    <location>
        <begin position="147"/>
        <end position="162"/>
    </location>
</feature>
<dbReference type="Proteomes" id="UP000097765">
    <property type="component" value="Segment"/>
</dbReference>
<evidence type="ECO:0000313" key="3">
    <source>
        <dbReference type="EMBL" id="AKB93311.1"/>
    </source>
</evidence>
<feature type="region of interest" description="Disordered" evidence="1">
    <location>
        <begin position="246"/>
        <end position="317"/>
    </location>
</feature>
<dbReference type="GO" id="GO:0006355">
    <property type="term" value="P:regulation of DNA-templated transcription"/>
    <property type="evidence" value="ECO:0007669"/>
    <property type="project" value="InterPro"/>
</dbReference>
<evidence type="ECO:0000313" key="4">
    <source>
        <dbReference type="Proteomes" id="UP000097765"/>
    </source>
</evidence>
<organismHost>
    <name type="scientific">Rattus norvegicus</name>
    <name type="common">Rat</name>
    <dbReference type="NCBI Taxonomy" id="10116"/>
</organismHost>
<evidence type="ECO:0000256" key="1">
    <source>
        <dbReference type="SAM" id="MobiDB-lite"/>
    </source>
</evidence>
<gene>
    <name evidence="3" type="primary">B122</name>
</gene>